<evidence type="ECO:0000256" key="7">
    <source>
        <dbReference type="ARBA" id="ARBA00022801"/>
    </source>
</evidence>
<dbReference type="Gene3D" id="3.30.60.10">
    <property type="entry name" value="Endochitinase-like"/>
    <property type="match status" value="1"/>
</dbReference>
<dbReference type="OrthoDB" id="73875at2759"/>
<evidence type="ECO:0000256" key="15">
    <source>
        <dbReference type="SAM" id="SignalP"/>
    </source>
</evidence>
<keyword evidence="5" id="KW-0964">Secreted</keyword>
<feature type="chain" id="PRO_5040347294" description="chitinase" evidence="15">
    <location>
        <begin position="19"/>
        <end position="1541"/>
    </location>
</feature>
<evidence type="ECO:0000259" key="16">
    <source>
        <dbReference type="PROSITE" id="PS51782"/>
    </source>
</evidence>
<dbReference type="Pfam" id="PF00704">
    <property type="entry name" value="Glyco_hydro_18"/>
    <property type="match status" value="1"/>
</dbReference>
<dbReference type="InterPro" id="IPR036861">
    <property type="entry name" value="Endochitinase-like_sf"/>
</dbReference>
<dbReference type="SUPFAM" id="SSF54556">
    <property type="entry name" value="Chitinase insertion domain"/>
    <property type="match status" value="1"/>
</dbReference>
<evidence type="ECO:0000256" key="13">
    <source>
        <dbReference type="RuleBase" id="RU000489"/>
    </source>
</evidence>
<dbReference type="InterPro" id="IPR036779">
    <property type="entry name" value="LysM_dom_sf"/>
</dbReference>
<comment type="catalytic activity">
    <reaction evidence="1">
        <text>Random endo-hydrolysis of N-acetyl-beta-D-glucosaminide (1-&gt;4)-beta-linkages in chitin and chitodextrins.</text>
        <dbReference type="EC" id="3.2.1.14"/>
    </reaction>
</comment>
<dbReference type="InterPro" id="IPR001223">
    <property type="entry name" value="Glyco_hydro18_cat"/>
</dbReference>
<dbReference type="InterPro" id="IPR053214">
    <property type="entry name" value="LysM12-like"/>
</dbReference>
<feature type="signal peptide" evidence="15">
    <location>
        <begin position="1"/>
        <end position="18"/>
    </location>
</feature>
<keyword evidence="9" id="KW-0843">Virulence</keyword>
<evidence type="ECO:0000256" key="2">
    <source>
        <dbReference type="ARBA" id="ARBA00004613"/>
    </source>
</evidence>
<accession>A0A9P8VEV3</accession>
<dbReference type="PROSITE" id="PS51782">
    <property type="entry name" value="LYSM"/>
    <property type="match status" value="1"/>
</dbReference>
<proteinExistence type="inferred from homology"/>
<keyword evidence="8" id="KW-0146">Chitin degradation</keyword>
<dbReference type="GO" id="GO:0008843">
    <property type="term" value="F:endochitinase activity"/>
    <property type="evidence" value="ECO:0007669"/>
    <property type="project" value="UniProtKB-EC"/>
</dbReference>
<evidence type="ECO:0000256" key="5">
    <source>
        <dbReference type="ARBA" id="ARBA00022525"/>
    </source>
</evidence>
<evidence type="ECO:0000256" key="14">
    <source>
        <dbReference type="SAM" id="MobiDB-lite"/>
    </source>
</evidence>
<evidence type="ECO:0000256" key="4">
    <source>
        <dbReference type="ARBA" id="ARBA00012729"/>
    </source>
</evidence>
<dbReference type="PANTHER" id="PTHR47700">
    <property type="entry name" value="V CHITINASE, PUTATIVE (AFU_ORTHOLOGUE AFUA_6G13720)-RELATED"/>
    <property type="match status" value="1"/>
</dbReference>
<dbReference type="EMBL" id="JAGSXJ010000008">
    <property type="protein sequence ID" value="KAH6688887.1"/>
    <property type="molecule type" value="Genomic_DNA"/>
</dbReference>
<dbReference type="InterPro" id="IPR001579">
    <property type="entry name" value="Glyco_hydro_18_chit_AS"/>
</dbReference>
<protein>
    <recommendedName>
        <fullName evidence="4">chitinase</fullName>
        <ecNumber evidence="4">3.2.1.14</ecNumber>
    </recommendedName>
</protein>
<name>A0A9P8VEV3_9PEZI</name>
<evidence type="ECO:0000256" key="1">
    <source>
        <dbReference type="ARBA" id="ARBA00000822"/>
    </source>
</evidence>
<keyword evidence="7 13" id="KW-0378">Hydrolase</keyword>
<sequence>MKLVFGFLLAASVPVVHAAINLDGSQAVDPVSEDEPAPIADILAYIPDQHDCPLPCRVDYANVHKWTPYYTVERLERCDLPMLLHFSVLQLLDNPDTSVLIRSCTLGIDPADAQDRTVINATSTEIENPKNGTDLFEISLNVAPACAIDGRETQEGLVVMTGGGRQSGRDIDGLLDGMKDFFDTKENCDENFLFAYHKKTVAGVHIGAGLGKSTAASALESLRGHFQDSDGSAANQTVAQICGGDRGPETVFGLSVDTTGDLSGIQQTVVAWSRGDCAAGTDFARQDTLKVKVFDIASAPLTVGPAGNTTTPANTTSSSLDKRAVCKYIRVESGDGCASLAAKCAIRGADFIKFNPAAACTATGSALWPGDYVCCSAGDPYTEPKPQAPKPNADGTCAVHLISNGDTCAQLAKTHGLTEVLLEGFNKGKTWGWTECKAMLAGYNMCLSTGASPLPPPQQGTECGPLVPGTVRTDMSIPMTDLNPCPLKACCSNWGYCGPFPAHCDINAPKGGGPGTKLEGFQSTCISNCGIEIKQNSGPPAVFSRIGYYESWNLGRKCLWLRAQDANTDGSYTHMHWGFAEIDPNTWTVVIKDPHNQWQDFKKLTSVKRIVSFGGWAYSTEAATFNIIRRAIINNRELFATNAAKFIMDEGLDGIDIDWEYPGAPDILVNGVPIGQPGDGVAYLRFLTTLKAKLPSKSVSIAAPASYWYLKAFPIDRIAAVIDYIVYMTYDLHGQWDYGNVNAFDSCASGKCIRSHVNLTETVNTLGIITKAGVPNNKIFVGESSYGRSFRMATDGCWGPLCEFTGTRLESDANPGRCTDTRGYISNAEINEIIRSGQGRQFHDGESNSDILLYKGDYVSYMTPVTKDTRRRDWQRLNFAGSIDWAVDLQAFGSADMNVPVKPPTSGAEGCVMGESLDFNMNDLCGFACTYGFCPESICTCIRTGPVEPLPPVVSTAEYIAYDEFDVDIQRLCKFACKYGFCPEDTCAQPVVDEWEDGIIEPQEPMVDTRAIRDYLKFQCDVFKTRKNSDFSKEKCRKACKPKIDEAIANGATTTNYGCMGFFEIGKPIPWAQFPGTSDPDWVVAPGQCMCDNFLLNEIADIVIDALPIIAQIGCYIVMSSLKLILDIGLDAIPAGRIVNAGMDAAAVVVQIANYAYPEEENPLGAFEWWLSPCGGSALVPEEIKRIFDILSLVPTDKSSYRQPKNLKKGSGKKGDSANPTDRALPKAGTGSGPNGLGSNGVKKQKKCRVPAKESTKLLMKAKNTLRVQSCVSAGPGGLSTTTKEEWVVTAVSFGAQATTVSATCSLRWSQACFHYSSVVSNNPRWSVLTCPGSTASSSDSTRSRGAVATWSAQHHDSWRQAADRWNPPQPKVNGGTREPGCDADEYPPIYLLADSSTEIQQAGKTGGQLIRYLMDSDNRGGAEMWGGMCFTTGLKGLTTGQFMSMWKASPASKQSHSGKAGAIQHLAEVRVDAKPRFTISKFEHAANPPPDAGMSLNGCWPRNKAPGDPGMALWSWDPWYTANPAKFKFDQKYDPPTNGV</sequence>
<keyword evidence="10" id="KW-0119">Carbohydrate metabolism</keyword>
<evidence type="ECO:0000256" key="8">
    <source>
        <dbReference type="ARBA" id="ARBA00023024"/>
    </source>
</evidence>
<dbReference type="GO" id="GO:0006032">
    <property type="term" value="P:chitin catabolic process"/>
    <property type="evidence" value="ECO:0007669"/>
    <property type="project" value="UniProtKB-KW"/>
</dbReference>
<reference evidence="18" key="1">
    <citation type="journal article" date="2021" name="Nat. Commun.">
        <title>Genetic determinants of endophytism in the Arabidopsis root mycobiome.</title>
        <authorList>
            <person name="Mesny F."/>
            <person name="Miyauchi S."/>
            <person name="Thiergart T."/>
            <person name="Pickel B."/>
            <person name="Atanasova L."/>
            <person name="Karlsson M."/>
            <person name="Huettel B."/>
            <person name="Barry K.W."/>
            <person name="Haridas S."/>
            <person name="Chen C."/>
            <person name="Bauer D."/>
            <person name="Andreopoulos W."/>
            <person name="Pangilinan J."/>
            <person name="LaButti K."/>
            <person name="Riley R."/>
            <person name="Lipzen A."/>
            <person name="Clum A."/>
            <person name="Drula E."/>
            <person name="Henrissat B."/>
            <person name="Kohler A."/>
            <person name="Grigoriev I.V."/>
            <person name="Martin F.M."/>
            <person name="Hacquard S."/>
        </authorList>
    </citation>
    <scope>NUCLEOTIDE SEQUENCE</scope>
    <source>
        <strain evidence="18">MPI-SDFR-AT-0117</strain>
    </source>
</reference>
<organism evidence="18 19">
    <name type="scientific">Plectosphaerella plurivora</name>
    <dbReference type="NCBI Taxonomy" id="936078"/>
    <lineage>
        <taxon>Eukaryota</taxon>
        <taxon>Fungi</taxon>
        <taxon>Dikarya</taxon>
        <taxon>Ascomycota</taxon>
        <taxon>Pezizomycotina</taxon>
        <taxon>Sordariomycetes</taxon>
        <taxon>Hypocreomycetidae</taxon>
        <taxon>Glomerellales</taxon>
        <taxon>Plectosphaerellaceae</taxon>
        <taxon>Plectosphaerella</taxon>
    </lineage>
</organism>
<evidence type="ECO:0000256" key="11">
    <source>
        <dbReference type="ARBA" id="ARBA00023295"/>
    </source>
</evidence>
<dbReference type="PROSITE" id="PS51910">
    <property type="entry name" value="GH18_2"/>
    <property type="match status" value="1"/>
</dbReference>
<dbReference type="GO" id="GO:0000272">
    <property type="term" value="P:polysaccharide catabolic process"/>
    <property type="evidence" value="ECO:0007669"/>
    <property type="project" value="UniProtKB-KW"/>
</dbReference>
<dbReference type="PROSITE" id="PS01095">
    <property type="entry name" value="GH18_1"/>
    <property type="match status" value="1"/>
</dbReference>
<evidence type="ECO:0000313" key="18">
    <source>
        <dbReference type="EMBL" id="KAH6688887.1"/>
    </source>
</evidence>
<dbReference type="SUPFAM" id="SSF51445">
    <property type="entry name" value="(Trans)glycosidases"/>
    <property type="match status" value="1"/>
</dbReference>
<dbReference type="InterPro" id="IPR011583">
    <property type="entry name" value="Chitinase_II/V-like_cat"/>
</dbReference>
<keyword evidence="15" id="KW-0732">Signal</keyword>
<dbReference type="GO" id="GO:0008061">
    <property type="term" value="F:chitin binding"/>
    <property type="evidence" value="ECO:0007669"/>
    <property type="project" value="UniProtKB-KW"/>
</dbReference>
<dbReference type="PANTHER" id="PTHR47700:SF2">
    <property type="entry name" value="CHITINASE"/>
    <property type="match status" value="1"/>
</dbReference>
<dbReference type="Proteomes" id="UP000770015">
    <property type="component" value="Unassembled WGS sequence"/>
</dbReference>
<dbReference type="CDD" id="cd02878">
    <property type="entry name" value="GH18_zymocin_alpha"/>
    <property type="match status" value="1"/>
</dbReference>
<feature type="compositionally biased region" description="Gly residues" evidence="14">
    <location>
        <begin position="1230"/>
        <end position="1239"/>
    </location>
</feature>
<evidence type="ECO:0000259" key="17">
    <source>
        <dbReference type="PROSITE" id="PS51910"/>
    </source>
</evidence>
<feature type="region of interest" description="Disordered" evidence="14">
    <location>
        <begin position="1199"/>
        <end position="1246"/>
    </location>
</feature>
<dbReference type="InterPro" id="IPR017853">
    <property type="entry name" value="GH"/>
</dbReference>
<comment type="similarity">
    <text evidence="3">Belongs to the glycosyl hydrolase 18 family. Chitinase class V subfamily.</text>
</comment>
<evidence type="ECO:0000256" key="9">
    <source>
        <dbReference type="ARBA" id="ARBA00023026"/>
    </source>
</evidence>
<keyword evidence="6" id="KW-0147">Chitin-binding</keyword>
<feature type="domain" description="LysM" evidence="16">
    <location>
        <begin position="327"/>
        <end position="375"/>
    </location>
</feature>
<dbReference type="Gene3D" id="3.10.50.10">
    <property type="match status" value="1"/>
</dbReference>
<evidence type="ECO:0000256" key="3">
    <source>
        <dbReference type="ARBA" id="ARBA00008682"/>
    </source>
</evidence>
<comment type="caution">
    <text evidence="18">The sequence shown here is derived from an EMBL/GenBank/DDBJ whole genome shotgun (WGS) entry which is preliminary data.</text>
</comment>
<keyword evidence="12" id="KW-0624">Polysaccharide degradation</keyword>
<dbReference type="SMART" id="SM00636">
    <property type="entry name" value="Glyco_18"/>
    <property type="match status" value="1"/>
</dbReference>
<evidence type="ECO:0000256" key="12">
    <source>
        <dbReference type="ARBA" id="ARBA00023326"/>
    </source>
</evidence>
<dbReference type="GO" id="GO:0005576">
    <property type="term" value="C:extracellular region"/>
    <property type="evidence" value="ECO:0007669"/>
    <property type="project" value="UniProtKB-SubCell"/>
</dbReference>
<dbReference type="EC" id="3.2.1.14" evidence="4"/>
<comment type="subcellular location">
    <subcellularLocation>
        <location evidence="2">Secreted</location>
    </subcellularLocation>
</comment>
<dbReference type="CDD" id="cd00035">
    <property type="entry name" value="ChtBD1"/>
    <property type="match status" value="1"/>
</dbReference>
<dbReference type="Gene3D" id="3.20.20.80">
    <property type="entry name" value="Glycosidases"/>
    <property type="match status" value="1"/>
</dbReference>
<dbReference type="Gene3D" id="3.10.350.10">
    <property type="entry name" value="LysM domain"/>
    <property type="match status" value="2"/>
</dbReference>
<evidence type="ECO:0000256" key="10">
    <source>
        <dbReference type="ARBA" id="ARBA00023277"/>
    </source>
</evidence>
<evidence type="ECO:0000256" key="6">
    <source>
        <dbReference type="ARBA" id="ARBA00022669"/>
    </source>
</evidence>
<dbReference type="InterPro" id="IPR029070">
    <property type="entry name" value="Chitinase_insertion_sf"/>
</dbReference>
<feature type="region of interest" description="Disordered" evidence="14">
    <location>
        <begin position="1358"/>
        <end position="1381"/>
    </location>
</feature>
<evidence type="ECO:0000313" key="19">
    <source>
        <dbReference type="Proteomes" id="UP000770015"/>
    </source>
</evidence>
<dbReference type="InterPro" id="IPR018392">
    <property type="entry name" value="LysM"/>
</dbReference>
<keyword evidence="11 13" id="KW-0326">Glycosidase</keyword>
<gene>
    <name evidence="18" type="ORF">F5X68DRAFT_167583</name>
</gene>
<keyword evidence="19" id="KW-1185">Reference proteome</keyword>
<dbReference type="SUPFAM" id="SSF57016">
    <property type="entry name" value="Plant lectins/antimicrobial peptides"/>
    <property type="match status" value="1"/>
</dbReference>
<feature type="domain" description="GH18" evidence="17">
    <location>
        <begin position="543"/>
        <end position="908"/>
    </location>
</feature>